<feature type="transmembrane region" description="Helical" evidence="2">
    <location>
        <begin position="83"/>
        <end position="107"/>
    </location>
</feature>
<dbReference type="Proteomes" id="UP000078292">
    <property type="component" value="Unassembled WGS sequence"/>
</dbReference>
<feature type="transmembrane region" description="Helical" evidence="2">
    <location>
        <begin position="278"/>
        <end position="306"/>
    </location>
</feature>
<name>A0A1B7LWT0_9MICC</name>
<organism evidence="4 5">
    <name type="scientific">Enteractinococcus helveticum</name>
    <dbReference type="NCBI Taxonomy" id="1837282"/>
    <lineage>
        <taxon>Bacteria</taxon>
        <taxon>Bacillati</taxon>
        <taxon>Actinomycetota</taxon>
        <taxon>Actinomycetes</taxon>
        <taxon>Micrococcales</taxon>
        <taxon>Micrococcaceae</taxon>
    </lineage>
</organism>
<dbReference type="OrthoDB" id="121140at2"/>
<feature type="transmembrane region" description="Helical" evidence="2">
    <location>
        <begin position="223"/>
        <end position="248"/>
    </location>
</feature>
<dbReference type="EMBL" id="LXEY01000022">
    <property type="protein sequence ID" value="OAV59514.1"/>
    <property type="molecule type" value="Genomic_DNA"/>
</dbReference>
<keyword evidence="2" id="KW-0472">Membrane</keyword>
<feature type="domain" description="DUF7847" evidence="3">
    <location>
        <begin position="76"/>
        <end position="355"/>
    </location>
</feature>
<dbReference type="PANTHER" id="PTHR33133">
    <property type="entry name" value="OS08G0107100 PROTEIN-RELATED"/>
    <property type="match status" value="1"/>
</dbReference>
<feature type="region of interest" description="Disordered" evidence="1">
    <location>
        <begin position="384"/>
        <end position="451"/>
    </location>
</feature>
<dbReference type="PANTHER" id="PTHR33133:SF1">
    <property type="entry name" value="EXPRESSED PROTEIN-RELATED"/>
    <property type="match status" value="1"/>
</dbReference>
<dbReference type="RefSeq" id="WP_043058564.1">
    <property type="nucleotide sequence ID" value="NZ_LXEY01000022.1"/>
</dbReference>
<evidence type="ECO:0000259" key="3">
    <source>
        <dbReference type="Pfam" id="PF25231"/>
    </source>
</evidence>
<gene>
    <name evidence="4" type="ORF">A6F49_16900</name>
</gene>
<feature type="transmembrane region" description="Helical" evidence="2">
    <location>
        <begin position="127"/>
        <end position="147"/>
    </location>
</feature>
<accession>A0A1B7LWT0</accession>
<dbReference type="STRING" id="1837282.A6F49_16900"/>
<evidence type="ECO:0000256" key="1">
    <source>
        <dbReference type="SAM" id="MobiDB-lite"/>
    </source>
</evidence>
<feature type="transmembrane region" description="Helical" evidence="2">
    <location>
        <begin position="326"/>
        <end position="356"/>
    </location>
</feature>
<dbReference type="Pfam" id="PF25231">
    <property type="entry name" value="DUF7847"/>
    <property type="match status" value="1"/>
</dbReference>
<keyword evidence="5" id="KW-1185">Reference proteome</keyword>
<dbReference type="InterPro" id="IPR057169">
    <property type="entry name" value="DUF7847"/>
</dbReference>
<feature type="region of interest" description="Disordered" evidence="1">
    <location>
        <begin position="1"/>
        <end position="39"/>
    </location>
</feature>
<protein>
    <recommendedName>
        <fullName evidence="3">DUF7847 domain-containing protein</fullName>
    </recommendedName>
</protein>
<evidence type="ECO:0000256" key="2">
    <source>
        <dbReference type="SAM" id="Phobius"/>
    </source>
</evidence>
<evidence type="ECO:0000313" key="4">
    <source>
        <dbReference type="EMBL" id="OAV59514.1"/>
    </source>
</evidence>
<dbReference type="AlphaFoldDB" id="A0A1B7LWT0"/>
<evidence type="ECO:0000313" key="5">
    <source>
        <dbReference type="Proteomes" id="UP000078292"/>
    </source>
</evidence>
<sequence>MSYQGPTPPPNEEPGAHQPGSYGWNPQSNTPYGGAAQPSPYPPYGSPSPYAAVAQPGTLPLRALTLGDYFSGLFATIRKSPGLFFGAALIFGSVAAVITATGEFFLLRSFGATMADPFATADQLFTAGGSIGFFGSILLSQLVLMVGQTFNWGMYSIMLGRGAIDMKTSLSQGFRLLRGQWGKLVGLLALMVAAVIVIYLVMALLLVLVAAAVFAGGEPDSGGAIAAAIFGFLLAVILPAIAAVFFAIRWHLVIPAMVVEDIGIFAALRRSWGLTRGYFWRTLGIALLFGIILGFVSVVITGPLSFLGSFVLMSAGTEGQLLTSMLITNLIITAVSSLVGFIVTNMGLLISIMFYYDYRFRKEGLGIHFQQLAAQRATGSVADRFDTSGQQGLSSNDETDDLVPGRFASAASTQPGGGYPPTQYPPYAGPTGPADPSGPPQAPPNPPGPRA</sequence>
<feature type="compositionally biased region" description="Polar residues" evidence="1">
    <location>
        <begin position="387"/>
        <end position="396"/>
    </location>
</feature>
<comment type="caution">
    <text evidence="4">The sequence shown here is derived from an EMBL/GenBank/DDBJ whole genome shotgun (WGS) entry which is preliminary data.</text>
</comment>
<keyword evidence="2" id="KW-0812">Transmembrane</keyword>
<reference evidence="4 5" key="1">
    <citation type="submission" date="2016-04" db="EMBL/GenBank/DDBJ databases">
        <title>First whole genome shotgun sequence of the bacterium Enteractinococcus sp. strain UASWS1574.</title>
        <authorList>
            <person name="Crovadore J."/>
            <person name="Chablais R."/>
            <person name="Lefort F."/>
        </authorList>
    </citation>
    <scope>NUCLEOTIDE SEQUENCE [LARGE SCALE GENOMIC DNA]</scope>
    <source>
        <strain evidence="4 5">UASWS1574</strain>
    </source>
</reference>
<feature type="compositionally biased region" description="Pro residues" evidence="1">
    <location>
        <begin position="1"/>
        <end position="12"/>
    </location>
</feature>
<feature type="compositionally biased region" description="Pro residues" evidence="1">
    <location>
        <begin position="436"/>
        <end position="451"/>
    </location>
</feature>
<keyword evidence="2" id="KW-1133">Transmembrane helix</keyword>
<proteinExistence type="predicted"/>
<feature type="transmembrane region" description="Helical" evidence="2">
    <location>
        <begin position="184"/>
        <end position="217"/>
    </location>
</feature>